<accession>A0A1E1JZB9</accession>
<dbReference type="Proteomes" id="UP000178129">
    <property type="component" value="Unassembled WGS sequence"/>
</dbReference>
<evidence type="ECO:0000256" key="4">
    <source>
        <dbReference type="ARBA" id="ARBA00022777"/>
    </source>
</evidence>
<keyword evidence="4" id="KW-0418">Kinase</keyword>
<dbReference type="InterPro" id="IPR050660">
    <property type="entry name" value="NEK_Ser/Thr_kinase"/>
</dbReference>
<dbReference type="Gene3D" id="1.10.510.10">
    <property type="entry name" value="Transferase(Phosphotransferase) domain 1"/>
    <property type="match status" value="1"/>
</dbReference>
<organism evidence="7 8">
    <name type="scientific">Rhynchosporium graminicola</name>
    <dbReference type="NCBI Taxonomy" id="2792576"/>
    <lineage>
        <taxon>Eukaryota</taxon>
        <taxon>Fungi</taxon>
        <taxon>Dikarya</taxon>
        <taxon>Ascomycota</taxon>
        <taxon>Pezizomycotina</taxon>
        <taxon>Leotiomycetes</taxon>
        <taxon>Helotiales</taxon>
        <taxon>Ploettnerulaceae</taxon>
        <taxon>Rhynchosporium</taxon>
    </lineage>
</organism>
<comment type="caution">
    <text evidence="7">The sequence shown here is derived from an EMBL/GenBank/DDBJ whole genome shotgun (WGS) entry which is preliminary data.</text>
</comment>
<dbReference type="PROSITE" id="PS50011">
    <property type="entry name" value="PROTEIN_KINASE_DOM"/>
    <property type="match status" value="1"/>
</dbReference>
<dbReference type="GO" id="GO:0005524">
    <property type="term" value="F:ATP binding"/>
    <property type="evidence" value="ECO:0007669"/>
    <property type="project" value="UniProtKB-KW"/>
</dbReference>
<evidence type="ECO:0000259" key="6">
    <source>
        <dbReference type="PROSITE" id="PS50011"/>
    </source>
</evidence>
<dbReference type="STRING" id="914237.A0A1E1JZB9"/>
<keyword evidence="8" id="KW-1185">Reference proteome</keyword>
<evidence type="ECO:0000256" key="3">
    <source>
        <dbReference type="ARBA" id="ARBA00022741"/>
    </source>
</evidence>
<dbReference type="InParanoid" id="A0A1E1JZB9"/>
<evidence type="ECO:0000256" key="1">
    <source>
        <dbReference type="ARBA" id="ARBA00012513"/>
    </source>
</evidence>
<dbReference type="PANTHER" id="PTHR43671">
    <property type="entry name" value="SERINE/THREONINE-PROTEIN KINASE NEK"/>
    <property type="match status" value="1"/>
</dbReference>
<dbReference type="GO" id="GO:0004674">
    <property type="term" value="F:protein serine/threonine kinase activity"/>
    <property type="evidence" value="ECO:0007669"/>
    <property type="project" value="UniProtKB-EC"/>
</dbReference>
<keyword evidence="5" id="KW-0067">ATP-binding</keyword>
<dbReference type="SUPFAM" id="SSF56112">
    <property type="entry name" value="Protein kinase-like (PK-like)"/>
    <property type="match status" value="1"/>
</dbReference>
<feature type="domain" description="Protein kinase" evidence="6">
    <location>
        <begin position="105"/>
        <end position="446"/>
    </location>
</feature>
<dbReference type="InterPro" id="IPR011009">
    <property type="entry name" value="Kinase-like_dom_sf"/>
</dbReference>
<proteinExistence type="predicted"/>
<dbReference type="EC" id="2.7.11.1" evidence="1"/>
<gene>
    <name evidence="7" type="ORF">RCO7_01504</name>
</gene>
<evidence type="ECO:0000313" key="7">
    <source>
        <dbReference type="EMBL" id="CZS91235.1"/>
    </source>
</evidence>
<dbReference type="EMBL" id="FJUW01000004">
    <property type="protein sequence ID" value="CZS91235.1"/>
    <property type="molecule type" value="Genomic_DNA"/>
</dbReference>
<dbReference type="InterPro" id="IPR008271">
    <property type="entry name" value="Ser/Thr_kinase_AS"/>
</dbReference>
<evidence type="ECO:0000256" key="5">
    <source>
        <dbReference type="ARBA" id="ARBA00022840"/>
    </source>
</evidence>
<dbReference type="AlphaFoldDB" id="A0A1E1JZB9"/>
<dbReference type="InterPro" id="IPR000719">
    <property type="entry name" value="Prot_kinase_dom"/>
</dbReference>
<keyword evidence="3" id="KW-0547">Nucleotide-binding</keyword>
<dbReference type="Pfam" id="PF00069">
    <property type="entry name" value="Pkinase"/>
    <property type="match status" value="1"/>
</dbReference>
<evidence type="ECO:0000256" key="2">
    <source>
        <dbReference type="ARBA" id="ARBA00022679"/>
    </source>
</evidence>
<dbReference type="SMART" id="SM00220">
    <property type="entry name" value="S_TKc"/>
    <property type="match status" value="1"/>
</dbReference>
<name>A0A1E1JZB9_9HELO</name>
<evidence type="ECO:0000313" key="8">
    <source>
        <dbReference type="Proteomes" id="UP000178129"/>
    </source>
</evidence>
<reference evidence="8" key="1">
    <citation type="submission" date="2016-03" db="EMBL/GenBank/DDBJ databases">
        <authorList>
            <person name="Ploux O."/>
        </authorList>
    </citation>
    <scope>NUCLEOTIDE SEQUENCE [LARGE SCALE GENOMIC DNA]</scope>
    <source>
        <strain evidence="8">UK7</strain>
    </source>
</reference>
<keyword evidence="2" id="KW-0808">Transferase</keyword>
<protein>
    <recommendedName>
        <fullName evidence="1">non-specific serine/threonine protein kinase</fullName>
        <ecNumber evidence="1">2.7.11.1</ecNumber>
    </recommendedName>
</protein>
<dbReference type="PROSITE" id="PS00108">
    <property type="entry name" value="PROTEIN_KINASE_ST"/>
    <property type="match status" value="1"/>
</dbReference>
<dbReference type="PANTHER" id="PTHR43671:SF13">
    <property type="entry name" value="SERINE_THREONINE-PROTEIN KINASE NEK2"/>
    <property type="match status" value="1"/>
</dbReference>
<sequence length="484" mass="53792">MSQPTATSKAQAPIRTPGAAIAIWKTKTSKGFGAPSQVLGDRYCSLPSTSRIARRLRGEGITTEPPVLRDDCNSGSTPDLSALQARKRAWIESEPLWKTRLGDSWRGAEVLGAGSFGVAGLWTRVDTNTLEDGKRIKHVVVKQSKASPAAVRAMRGEAEIMQLFTSVETKHIVKIYRKFIVEPVQGQVDPTVGGAGNFVARIFIEYCESGDMSQFLKTLKRKFSAENPIPEELVWHIFRCLVLGLVAMEHGNELLEGESWKEKVLHNDIKPANILISNNDNQHLKTPVVKFADFGVSRILPEKQSIQWIQEQFFTPHYRAPELVQAETKYPSYSIRRSSTSSSDDLALPDAIYDTNIKLGAHTNIWAIGKVMYNLINRSHSFSNNSPIFYFGHPGPPQKIIRTQGEAIIDAPYGATLRRAVMRCLAVNWRDRPSPREMLGICEDVLKKIEKAPEGFRAGEGVGLGKGFDEGHTFYPEPGDPQLL</sequence>